<reference evidence="4 5" key="1">
    <citation type="submission" date="2020-04" db="EMBL/GenBank/DDBJ databases">
        <title>Genome sequencing of novel species.</title>
        <authorList>
            <person name="Heo J."/>
            <person name="Kim S.-J."/>
            <person name="Kim J.-S."/>
            <person name="Hong S.-B."/>
            <person name="Kwon S.-W."/>
        </authorList>
    </citation>
    <scope>NUCLEOTIDE SEQUENCE [LARGE SCALE GENOMIC DNA]</scope>
    <source>
        <strain evidence="4 5">MFER-1</strain>
    </source>
</reference>
<dbReference type="Proteomes" id="UP000502248">
    <property type="component" value="Chromosome"/>
</dbReference>
<keyword evidence="5" id="KW-1185">Reference proteome</keyword>
<evidence type="ECO:0000256" key="2">
    <source>
        <dbReference type="RuleBase" id="RU364082"/>
    </source>
</evidence>
<organism evidence="4 5">
    <name type="scientific">Cohnella herbarum</name>
    <dbReference type="NCBI Taxonomy" id="2728023"/>
    <lineage>
        <taxon>Bacteria</taxon>
        <taxon>Bacillati</taxon>
        <taxon>Bacillota</taxon>
        <taxon>Bacilli</taxon>
        <taxon>Bacillales</taxon>
        <taxon>Paenibacillaceae</taxon>
        <taxon>Cohnella</taxon>
    </lineage>
</organism>
<accession>A0A7Z2VLH4</accession>
<evidence type="ECO:0000313" key="5">
    <source>
        <dbReference type="Proteomes" id="UP000502248"/>
    </source>
</evidence>
<dbReference type="FunFam" id="3.40.50.720:FF:000159">
    <property type="entry name" value="dTDP-4-dehydrorhamnose reductase"/>
    <property type="match status" value="1"/>
</dbReference>
<evidence type="ECO:0000259" key="3">
    <source>
        <dbReference type="Pfam" id="PF04321"/>
    </source>
</evidence>
<keyword evidence="2 4" id="KW-0560">Oxidoreductase</keyword>
<evidence type="ECO:0000313" key="4">
    <source>
        <dbReference type="EMBL" id="QJD85247.1"/>
    </source>
</evidence>
<keyword evidence="2" id="KW-0521">NADP</keyword>
<dbReference type="InterPro" id="IPR036291">
    <property type="entry name" value="NAD(P)-bd_dom_sf"/>
</dbReference>
<dbReference type="EMBL" id="CP051680">
    <property type="protein sequence ID" value="QJD85247.1"/>
    <property type="molecule type" value="Genomic_DNA"/>
</dbReference>
<comment type="pathway">
    <text evidence="2">Carbohydrate biosynthesis; dTDP-L-rhamnose biosynthesis.</text>
</comment>
<dbReference type="Gene3D" id="3.40.50.720">
    <property type="entry name" value="NAD(P)-binding Rossmann-like Domain"/>
    <property type="match status" value="1"/>
</dbReference>
<dbReference type="InterPro" id="IPR029903">
    <property type="entry name" value="RmlD-like-bd"/>
</dbReference>
<dbReference type="NCBIfam" id="TIGR01214">
    <property type="entry name" value="rmlD"/>
    <property type="match status" value="1"/>
</dbReference>
<name>A0A7Z2VLH4_9BACL</name>
<dbReference type="GO" id="GO:0005829">
    <property type="term" value="C:cytosol"/>
    <property type="evidence" value="ECO:0007669"/>
    <property type="project" value="TreeGrafter"/>
</dbReference>
<sequence>MNDSSKRILVTGAGGQLGQEFVRLENNQDEVIGCRRSDLDITNAEQCRRIVDERKPDVILHVAAYTAVDRAEIEPDLAYAVNVTGTKNMAEAAERIGAIFCYISTDYVFDGMETMPYEVSHPTDPRSVYGRTKLEGEQIASETCSKVFIVRTSWVYGKYGNNFVKTMLRLANERQEISVVNDQFGAPTYTYDLAVLLAELVRSDQYGTYHVSNEGVCTWFEFAQTIFKEAGIEGITVRPCSTLQFPRPAPRPAYSVLSPNSLIEAGFKPLRHWKEALRHFLS</sequence>
<protein>
    <recommendedName>
        <fullName evidence="2">dTDP-4-dehydrorhamnose reductase</fullName>
        <ecNumber evidence="2">1.1.1.133</ecNumber>
    </recommendedName>
</protein>
<comment type="function">
    <text evidence="2">Catalyzes the reduction of dTDP-6-deoxy-L-lyxo-4-hexulose to yield dTDP-L-rhamnose.</text>
</comment>
<dbReference type="UniPathway" id="UPA00124"/>
<dbReference type="Gene3D" id="3.90.25.10">
    <property type="entry name" value="UDP-galactose 4-epimerase, domain 1"/>
    <property type="match status" value="1"/>
</dbReference>
<gene>
    <name evidence="4" type="primary">rfbD</name>
    <name evidence="4" type="ORF">HH215_20095</name>
</gene>
<dbReference type="InterPro" id="IPR005913">
    <property type="entry name" value="dTDP_dehydrorham_reduct"/>
</dbReference>
<evidence type="ECO:0000256" key="1">
    <source>
        <dbReference type="ARBA" id="ARBA00010944"/>
    </source>
</evidence>
<dbReference type="Pfam" id="PF04321">
    <property type="entry name" value="RmlD_sub_bind"/>
    <property type="match status" value="1"/>
</dbReference>
<dbReference type="PANTHER" id="PTHR10491">
    <property type="entry name" value="DTDP-4-DEHYDRORHAMNOSE REDUCTASE"/>
    <property type="match status" value="1"/>
</dbReference>
<dbReference type="GO" id="GO:0019305">
    <property type="term" value="P:dTDP-rhamnose biosynthetic process"/>
    <property type="evidence" value="ECO:0007669"/>
    <property type="project" value="UniProtKB-UniPathway"/>
</dbReference>
<dbReference type="GO" id="GO:0008831">
    <property type="term" value="F:dTDP-4-dehydrorhamnose reductase activity"/>
    <property type="evidence" value="ECO:0007669"/>
    <property type="project" value="UniProtKB-EC"/>
</dbReference>
<dbReference type="SUPFAM" id="SSF51735">
    <property type="entry name" value="NAD(P)-binding Rossmann-fold domains"/>
    <property type="match status" value="1"/>
</dbReference>
<comment type="similarity">
    <text evidence="1 2">Belongs to the dTDP-4-dehydrorhamnose reductase family.</text>
</comment>
<dbReference type="PANTHER" id="PTHR10491:SF4">
    <property type="entry name" value="METHIONINE ADENOSYLTRANSFERASE 2 SUBUNIT BETA"/>
    <property type="match status" value="1"/>
</dbReference>
<dbReference type="AlphaFoldDB" id="A0A7Z2VLH4"/>
<feature type="domain" description="RmlD-like substrate binding" evidence="3">
    <location>
        <begin position="7"/>
        <end position="281"/>
    </location>
</feature>
<dbReference type="KEGG" id="cheb:HH215_20095"/>
<proteinExistence type="inferred from homology"/>
<dbReference type="EC" id="1.1.1.133" evidence="2"/>
<dbReference type="RefSeq" id="WP_169281512.1">
    <property type="nucleotide sequence ID" value="NZ_CP051680.1"/>
</dbReference>
<dbReference type="CDD" id="cd05254">
    <property type="entry name" value="dTDP_HR_like_SDR_e"/>
    <property type="match status" value="1"/>
</dbReference>